<gene>
    <name evidence="2" type="ORF">KZH69_08670</name>
</gene>
<dbReference type="EMBL" id="JAHWYN010000006">
    <property type="protein sequence ID" value="MBW4360557.1"/>
    <property type="molecule type" value="Genomic_DNA"/>
</dbReference>
<dbReference type="InterPro" id="IPR003615">
    <property type="entry name" value="HNH_nuc"/>
</dbReference>
<organism evidence="2 3">
    <name type="scientific">Flavobacterium taihuense</name>
    <dbReference type="NCBI Taxonomy" id="2857508"/>
    <lineage>
        <taxon>Bacteria</taxon>
        <taxon>Pseudomonadati</taxon>
        <taxon>Bacteroidota</taxon>
        <taxon>Flavobacteriia</taxon>
        <taxon>Flavobacteriales</taxon>
        <taxon>Flavobacteriaceae</taxon>
        <taxon>Flavobacterium</taxon>
    </lineage>
</organism>
<dbReference type="Pfam" id="PF13391">
    <property type="entry name" value="HNH_2"/>
    <property type="match status" value="1"/>
</dbReference>
<proteinExistence type="predicted"/>
<dbReference type="CDD" id="cd00085">
    <property type="entry name" value="HNHc"/>
    <property type="match status" value="1"/>
</dbReference>
<keyword evidence="2" id="KW-0255">Endonuclease</keyword>
<comment type="caution">
    <text evidence="2">The sequence shown here is derived from an EMBL/GenBank/DDBJ whole genome shotgun (WGS) entry which is preliminary data.</text>
</comment>
<keyword evidence="2" id="KW-0540">Nuclease</keyword>
<name>A0ABS6XV59_9FLAO</name>
<accession>A0ABS6XV59</accession>
<dbReference type="RefSeq" id="WP_219317043.1">
    <property type="nucleotide sequence ID" value="NZ_JAHWYN010000006.1"/>
</dbReference>
<dbReference type="Proteomes" id="UP000812031">
    <property type="component" value="Unassembled WGS sequence"/>
</dbReference>
<reference evidence="2 3" key="1">
    <citation type="submission" date="2021-07" db="EMBL/GenBank/DDBJ databases">
        <title>Flavobacterium sp. nov. isolated from sediment on the Taihu Lake.</title>
        <authorList>
            <person name="Qu J.-H."/>
        </authorList>
    </citation>
    <scope>NUCLEOTIDE SEQUENCE [LARGE SCALE GENOMIC DNA]</scope>
    <source>
        <strain evidence="2 3">NAS39</strain>
    </source>
</reference>
<evidence type="ECO:0000313" key="3">
    <source>
        <dbReference type="Proteomes" id="UP000812031"/>
    </source>
</evidence>
<dbReference type="GO" id="GO:0004519">
    <property type="term" value="F:endonuclease activity"/>
    <property type="evidence" value="ECO:0007669"/>
    <property type="project" value="UniProtKB-KW"/>
</dbReference>
<evidence type="ECO:0000313" key="2">
    <source>
        <dbReference type="EMBL" id="MBW4360557.1"/>
    </source>
</evidence>
<sequence length="264" mass="30284">MDKEINQFERAALGWQILKRVSLEKTFITYKNFGNEIGVHHRAVRFVLDKIQDYCLNNHLPPITILVGDKNGIPGTGFTAWDVDNIEEGFEKVYNCNWNNLENPFSYAITGTTEEEIVNELLNEPEKSKETYSKIKVRGTAQIIFRKALLKAYDSRCAFCDFSFSFALQAAHIIPWSKASKSQRLDVRNGILLCANHHCLFDNGLLTINNDYSIAFQSNTKHKAISNYDNLLSSAFHNQTIKLPKNEKHWPNKEFLIEHRNASA</sequence>
<evidence type="ECO:0000259" key="1">
    <source>
        <dbReference type="Pfam" id="PF13391"/>
    </source>
</evidence>
<protein>
    <submittedName>
        <fullName evidence="2">HNH endonuclease</fullName>
    </submittedName>
</protein>
<feature type="domain" description="HNH nuclease" evidence="1">
    <location>
        <begin position="157"/>
        <end position="209"/>
    </location>
</feature>
<keyword evidence="3" id="KW-1185">Reference proteome</keyword>
<keyword evidence="2" id="KW-0378">Hydrolase</keyword>